<feature type="compositionally biased region" description="Polar residues" evidence="1">
    <location>
        <begin position="16"/>
        <end position="26"/>
    </location>
</feature>
<feature type="region of interest" description="Disordered" evidence="1">
    <location>
        <begin position="63"/>
        <end position="84"/>
    </location>
</feature>
<organism evidence="2 3">
    <name type="scientific">Mugilogobius chulae</name>
    <name type="common">yellowstripe goby</name>
    <dbReference type="NCBI Taxonomy" id="88201"/>
    <lineage>
        <taxon>Eukaryota</taxon>
        <taxon>Metazoa</taxon>
        <taxon>Chordata</taxon>
        <taxon>Craniata</taxon>
        <taxon>Vertebrata</taxon>
        <taxon>Euteleostomi</taxon>
        <taxon>Actinopterygii</taxon>
        <taxon>Neopterygii</taxon>
        <taxon>Teleostei</taxon>
        <taxon>Neoteleostei</taxon>
        <taxon>Acanthomorphata</taxon>
        <taxon>Gobiaria</taxon>
        <taxon>Gobiiformes</taxon>
        <taxon>Gobioidei</taxon>
        <taxon>Gobiidae</taxon>
        <taxon>Gobionellinae</taxon>
        <taxon>Mugilogobius</taxon>
    </lineage>
</organism>
<sequence length="118" mass="12327">MGKIRSGAWGSIWPSGAQTLNTSSLQRGVGPGEGHLHVPGPRGLPVRLERVLKGDRSFFGCRAESSSAAKGRPLQLEQQPDAPRAAVEGGGVFVTCEASQGSQSPVSRTLSTLQCSQD</sequence>
<comment type="caution">
    <text evidence="2">The sequence shown here is derived from an EMBL/GenBank/DDBJ whole genome shotgun (WGS) entry which is preliminary data.</text>
</comment>
<evidence type="ECO:0000313" key="3">
    <source>
        <dbReference type="Proteomes" id="UP001460270"/>
    </source>
</evidence>
<gene>
    <name evidence="2" type="ORF">WMY93_019077</name>
</gene>
<feature type="region of interest" description="Disordered" evidence="1">
    <location>
        <begin position="97"/>
        <end position="118"/>
    </location>
</feature>
<name>A0AAW0NIQ5_9GOBI</name>
<dbReference type="EMBL" id="JBBPFD010000014">
    <property type="protein sequence ID" value="KAK7898224.1"/>
    <property type="molecule type" value="Genomic_DNA"/>
</dbReference>
<dbReference type="AlphaFoldDB" id="A0AAW0NIQ5"/>
<reference evidence="3" key="1">
    <citation type="submission" date="2024-04" db="EMBL/GenBank/DDBJ databases">
        <title>Salinicola lusitanus LLJ914,a marine bacterium isolated from the Okinawa Trough.</title>
        <authorList>
            <person name="Li J."/>
        </authorList>
    </citation>
    <scope>NUCLEOTIDE SEQUENCE [LARGE SCALE GENOMIC DNA]</scope>
</reference>
<proteinExistence type="predicted"/>
<dbReference type="Proteomes" id="UP001460270">
    <property type="component" value="Unassembled WGS sequence"/>
</dbReference>
<evidence type="ECO:0000256" key="1">
    <source>
        <dbReference type="SAM" id="MobiDB-lite"/>
    </source>
</evidence>
<evidence type="ECO:0000313" key="2">
    <source>
        <dbReference type="EMBL" id="KAK7898224.1"/>
    </source>
</evidence>
<accession>A0AAW0NIQ5</accession>
<keyword evidence="3" id="KW-1185">Reference proteome</keyword>
<feature type="region of interest" description="Disordered" evidence="1">
    <location>
        <begin position="1"/>
        <end position="43"/>
    </location>
</feature>
<evidence type="ECO:0008006" key="4">
    <source>
        <dbReference type="Google" id="ProtNLM"/>
    </source>
</evidence>
<protein>
    <recommendedName>
        <fullName evidence="4">Ig-like domain-containing protein</fullName>
    </recommendedName>
</protein>